<dbReference type="Pfam" id="PF01979">
    <property type="entry name" value="Amidohydro_1"/>
    <property type="match status" value="2"/>
</dbReference>
<dbReference type="SUPFAM" id="SSF51556">
    <property type="entry name" value="Metallo-dependent hydrolases"/>
    <property type="match status" value="2"/>
</dbReference>
<gene>
    <name evidence="3" type="ORF">SAMN06265377_3187</name>
</gene>
<evidence type="ECO:0000313" key="4">
    <source>
        <dbReference type="Proteomes" id="UP000219048"/>
    </source>
</evidence>
<dbReference type="PANTHER" id="PTHR43135">
    <property type="entry name" value="ALPHA-D-RIBOSE 1-METHYLPHOSPHONATE 5-TRIPHOSPHATE DIPHOSPHATASE"/>
    <property type="match status" value="1"/>
</dbReference>
<evidence type="ECO:0000313" key="3">
    <source>
        <dbReference type="EMBL" id="SNZ01349.1"/>
    </source>
</evidence>
<reference evidence="4" key="1">
    <citation type="submission" date="2017-09" db="EMBL/GenBank/DDBJ databases">
        <authorList>
            <person name="Varghese N."/>
            <person name="Submissions S."/>
        </authorList>
    </citation>
    <scope>NUCLEOTIDE SEQUENCE [LARGE SCALE GENOMIC DNA]</scope>
    <source>
        <strain evidence="4">DSM 25885</strain>
    </source>
</reference>
<dbReference type="Gene3D" id="2.30.40.10">
    <property type="entry name" value="Urease, subunit C, domain 1"/>
    <property type="match status" value="1"/>
</dbReference>
<keyword evidence="1" id="KW-0732">Signal</keyword>
<feature type="domain" description="Amidohydrolase-related" evidence="2">
    <location>
        <begin position="362"/>
        <end position="426"/>
    </location>
</feature>
<proteinExistence type="predicted"/>
<name>A0A285MVY1_9FLAO</name>
<sequence length="1009" mass="112133">MNPLKKIKFTICFFAIFPLYTVCAQETFPKNDVADERVNAVALTHATITIDPFTILEDATLLLHDGRVESVSKNSDVPKGYREMDLAGHYIYPSFIEMFSNYGQPKVTKPPRGNPYVKREQVQSKTKGAYNPNEAIKSFYNSADYFFIDDKEAAKMRGQGFGTASIFRPDGIARGTAALVTLGKGTENNMVISPVVASHYSFDKGSSTQDYPISPMGSIALLRQTFYDSQWYALQTKRPFTDLSLNALIANRELPQIFEADGWLTALRADRMGKEIGLDFIIKGGGDEYQRIQEIKQMNAPLIVPLNFPLPFDVSDPFITQKIALDDLKHWELAPTNPAQLEQNGITFAITSHPADNLGGFLANLRKSVTYGLSKEQALSSLTSVPAKLLGIDDIVGTLKKGQLANFLVADGDIFHENTILLENWVKGERHIVNKPPATAILGAYHLEVGNITAELEIKIKNSKQVASVLLPNGNEHKVSVKLNGDMIFLEFETDNENKYTLAGWTDPSAADFTIKGEGTIDFKDSVFWKAVREKESDSKGSAVKKRPSGKLTATLGETIFPFMAYGTTDKIRPQSVLITNATVWTNEEEGILENTDVLIQDGKIVRIGKNIEAGNARIIEGAGKHLTPGIIDEHSHIAISAVNEIAANSSMVRMGDVINSEDISIYRALAGGVVAAHILHGSSDPIGGQSALIKLKWGEDPETLKIEGAAPFIKFALGENPKRSKSAPSIRFPRSLMGLEQFYTNAFSEALDYKKGWDGYNQLDKRKRKSTPMPRTDLVKQAMLEIVEGRRYISCHSYQEKEMLMLMDVAKRFGFTINTFTHALEGYRIADKLVEHGIGGSTFSDKWNFKWETRNAIPYNATIMNNEGVVTAINSDSRETIRHLNHEAAKSIKYGNMAPEEALKLITLNPAKLLRLDETMGSIKVGKSADVVLWSAPPMSIYAKPEKTIIEGAIYFDLERDKILREENVRERARIIQLMQGDKTRKTAERKISPIKPEFHCESLGMEQ</sequence>
<dbReference type="GO" id="GO:0016810">
    <property type="term" value="F:hydrolase activity, acting on carbon-nitrogen (but not peptide) bonds"/>
    <property type="evidence" value="ECO:0007669"/>
    <property type="project" value="InterPro"/>
</dbReference>
<dbReference type="InterPro" id="IPR011059">
    <property type="entry name" value="Metal-dep_hydrolase_composite"/>
</dbReference>
<dbReference type="Gene3D" id="3.20.20.140">
    <property type="entry name" value="Metal-dependent hydrolases"/>
    <property type="match status" value="2"/>
</dbReference>
<feature type="chain" id="PRO_5012289755" evidence="1">
    <location>
        <begin position="25"/>
        <end position="1009"/>
    </location>
</feature>
<accession>A0A285MVY1</accession>
<dbReference type="InterPro" id="IPR006680">
    <property type="entry name" value="Amidohydro-rel"/>
</dbReference>
<feature type="domain" description="Amidohydrolase-related" evidence="2">
    <location>
        <begin position="866"/>
        <end position="951"/>
    </location>
</feature>
<feature type="signal peptide" evidence="1">
    <location>
        <begin position="1"/>
        <end position="24"/>
    </location>
</feature>
<dbReference type="PANTHER" id="PTHR43135:SF3">
    <property type="entry name" value="ALPHA-D-RIBOSE 1-METHYLPHOSPHONATE 5-TRIPHOSPHATE DIPHOSPHATASE"/>
    <property type="match status" value="1"/>
</dbReference>
<dbReference type="InterPro" id="IPR051781">
    <property type="entry name" value="Metallo-dep_Hydrolase"/>
</dbReference>
<organism evidence="3 4">
    <name type="scientific">Flagellimonas pacifica</name>
    <dbReference type="NCBI Taxonomy" id="1247520"/>
    <lineage>
        <taxon>Bacteria</taxon>
        <taxon>Pseudomonadati</taxon>
        <taxon>Bacteroidota</taxon>
        <taxon>Flavobacteriia</taxon>
        <taxon>Flavobacteriales</taxon>
        <taxon>Flavobacteriaceae</taxon>
        <taxon>Flagellimonas</taxon>
    </lineage>
</organism>
<dbReference type="EMBL" id="OBEH01000005">
    <property type="protein sequence ID" value="SNZ01349.1"/>
    <property type="molecule type" value="Genomic_DNA"/>
</dbReference>
<evidence type="ECO:0000256" key="1">
    <source>
        <dbReference type="SAM" id="SignalP"/>
    </source>
</evidence>
<dbReference type="SUPFAM" id="SSF51338">
    <property type="entry name" value="Composite domain of metallo-dependent hydrolases"/>
    <property type="match status" value="2"/>
</dbReference>
<evidence type="ECO:0000259" key="2">
    <source>
        <dbReference type="Pfam" id="PF01979"/>
    </source>
</evidence>
<protein>
    <submittedName>
        <fullName evidence="3">Imidazolonepropionase</fullName>
    </submittedName>
</protein>
<keyword evidence="4" id="KW-1185">Reference proteome</keyword>
<dbReference type="InterPro" id="IPR032466">
    <property type="entry name" value="Metal_Hydrolase"/>
</dbReference>
<dbReference type="Proteomes" id="UP000219048">
    <property type="component" value="Unassembled WGS sequence"/>
</dbReference>
<dbReference type="AlphaFoldDB" id="A0A285MVY1"/>